<dbReference type="InterPro" id="IPR022742">
    <property type="entry name" value="Hydrolase_4"/>
</dbReference>
<reference evidence="3 4" key="1">
    <citation type="submission" date="2024-02" db="EMBL/GenBank/DDBJ databases">
        <title>Draft genome sequence of Collimonas sp. strain H4R21, an effective mineral-weathering bacterial strain isolated from the beech rhizosphere.</title>
        <authorList>
            <person name="Morin E."/>
            <person name="Uroz S."/>
            <person name="Leveau J.H.J."/>
            <person name="Kumar R."/>
            <person name="Rey M.W."/>
            <person name="Pham J."/>
        </authorList>
    </citation>
    <scope>NUCLEOTIDE SEQUENCE [LARGE SCALE GENOMIC DNA]</scope>
    <source>
        <strain evidence="3 4">H4R21</strain>
    </source>
</reference>
<dbReference type="GO" id="GO:0016787">
    <property type="term" value="F:hydrolase activity"/>
    <property type="evidence" value="ECO:0007669"/>
    <property type="project" value="UniProtKB-KW"/>
</dbReference>
<dbReference type="SUPFAM" id="SSF53474">
    <property type="entry name" value="alpha/beta-Hydrolases"/>
    <property type="match status" value="1"/>
</dbReference>
<name>A0ABU9PUH1_9BURK</name>
<evidence type="ECO:0000256" key="1">
    <source>
        <dbReference type="ARBA" id="ARBA00022801"/>
    </source>
</evidence>
<comment type="caution">
    <text evidence="3">The sequence shown here is derived from an EMBL/GenBank/DDBJ whole genome shotgun (WGS) entry which is preliminary data.</text>
</comment>
<keyword evidence="1 3" id="KW-0378">Hydrolase</keyword>
<dbReference type="Gene3D" id="3.40.50.1820">
    <property type="entry name" value="alpha/beta hydrolase"/>
    <property type="match status" value="1"/>
</dbReference>
<feature type="domain" description="Serine aminopeptidase S33" evidence="2">
    <location>
        <begin position="45"/>
        <end position="134"/>
    </location>
</feature>
<dbReference type="PANTHER" id="PTHR16138:SF7">
    <property type="entry name" value="PALMITOYL-PROTEIN THIOESTERASE ABHD10, MITOCHONDRIAL"/>
    <property type="match status" value="1"/>
</dbReference>
<keyword evidence="4" id="KW-1185">Reference proteome</keyword>
<dbReference type="InterPro" id="IPR052382">
    <property type="entry name" value="ABHD10_acyl-thioesterase"/>
</dbReference>
<dbReference type="Pfam" id="PF12146">
    <property type="entry name" value="Hydrolase_4"/>
    <property type="match status" value="1"/>
</dbReference>
<evidence type="ECO:0000313" key="3">
    <source>
        <dbReference type="EMBL" id="MEM4987641.1"/>
    </source>
</evidence>
<evidence type="ECO:0000259" key="2">
    <source>
        <dbReference type="Pfam" id="PF12146"/>
    </source>
</evidence>
<dbReference type="InterPro" id="IPR029058">
    <property type="entry name" value="AB_hydrolase_fold"/>
</dbReference>
<dbReference type="Proteomes" id="UP001495910">
    <property type="component" value="Unassembled WGS sequence"/>
</dbReference>
<organism evidence="3 4">
    <name type="scientific">Collimonas rhizosphaerae</name>
    <dbReference type="NCBI Taxonomy" id="3126357"/>
    <lineage>
        <taxon>Bacteria</taxon>
        <taxon>Pseudomonadati</taxon>
        <taxon>Pseudomonadota</taxon>
        <taxon>Betaproteobacteria</taxon>
        <taxon>Burkholderiales</taxon>
        <taxon>Oxalobacteraceae</taxon>
        <taxon>Collimonas</taxon>
    </lineage>
</organism>
<gene>
    <name evidence="3" type="ORF">V8G57_09605</name>
</gene>
<proteinExistence type="predicted"/>
<accession>A0ABU9PUH1</accession>
<sequence length="261" mass="28501">MPTERFEFLGTERQKLAARLDMPEGETRAYALFAHCFTGGKDILAASRIGQALATRGIAVLRFDFTGLGASEGEFANTNFSSNLADLTAAADYLRQTYRAPSMLIGHSLGGAAVLAAASKIPEVRGVVTIGAPSDPAHVKKQFRGYIDEIQTNGEAVVKLSGRPFRIKRQFLIDAEKHRLLHKVSEFDGALLVMHSPQDETVAMQNASHIFSVAKHPKSFVSLDDADHLLTRKSDALYAANVIAAWSERYIIDDAQKVQQS</sequence>
<dbReference type="EMBL" id="JBANDC010000005">
    <property type="protein sequence ID" value="MEM4987641.1"/>
    <property type="molecule type" value="Genomic_DNA"/>
</dbReference>
<protein>
    <submittedName>
        <fullName evidence="3">Alpha/beta fold hydrolase</fullName>
    </submittedName>
</protein>
<dbReference type="PANTHER" id="PTHR16138">
    <property type="entry name" value="MYCOPHENOLIC ACID ACYL-GLUCURONIDE ESTERASE, MITOCHONDRIAL"/>
    <property type="match status" value="1"/>
</dbReference>
<dbReference type="RefSeq" id="WP_342829178.1">
    <property type="nucleotide sequence ID" value="NZ_JBANDC010000005.1"/>
</dbReference>
<evidence type="ECO:0000313" key="4">
    <source>
        <dbReference type="Proteomes" id="UP001495910"/>
    </source>
</evidence>